<feature type="domain" description="Retrotransposon gag" evidence="2">
    <location>
        <begin position="46"/>
        <end position="85"/>
    </location>
</feature>
<sequence>MFQMIHIVGQFHGHATEVPHQHLKFFMGVWNSFKDEGLSKGVLRLKLFSYSLRGEARTWLESLSSEYITSWDDLTEKFLMKYFLPSKRLFQRCPYHGIPGSIQIETYYKGLDNATRLVIDASPNGALLVKPYAKALNILERISSSNHSWSDHRAIEGKSSKELVESESYTTLNSKIEILTDLNNRNTSYSNTYNPRLRNHPNFGWSGNQGGHNTGISNAPTFQQKVSYPPGFAYQGQMVEHNQSKGSITSLENIMKQYMANNDATVQSQAASLRNLELQVGQLAMDLKSRPVGALPSDTEVPKRDSKEQCNALTLRSGKALPPTHPNAPTLTKEPAQIVQGEPQSEQDSEPAEVVVPIPPEQIAEQPKEGQNTSKQSVNPVIARAPETGSSQNIIPEKESRQSIKVLWQSTG</sequence>
<accession>A0A6J1DWK1</accession>
<dbReference type="OrthoDB" id="850192at2759"/>
<evidence type="ECO:0000313" key="3">
    <source>
        <dbReference type="Proteomes" id="UP000504603"/>
    </source>
</evidence>
<name>A0A6J1DWK1_MOMCH</name>
<feature type="region of interest" description="Disordered" evidence="1">
    <location>
        <begin position="336"/>
        <end position="400"/>
    </location>
</feature>
<dbReference type="PANTHER" id="PTHR33223:SF6">
    <property type="entry name" value="CCHC-TYPE DOMAIN-CONTAINING PROTEIN"/>
    <property type="match status" value="1"/>
</dbReference>
<dbReference type="InterPro" id="IPR005162">
    <property type="entry name" value="Retrotrans_gag_dom"/>
</dbReference>
<dbReference type="GeneID" id="111025053"/>
<proteinExistence type="predicted"/>
<keyword evidence="3" id="KW-1185">Reference proteome</keyword>
<evidence type="ECO:0000313" key="4">
    <source>
        <dbReference type="RefSeq" id="XP_022158598.1"/>
    </source>
</evidence>
<feature type="compositionally biased region" description="Polar residues" evidence="1">
    <location>
        <begin position="369"/>
        <end position="379"/>
    </location>
</feature>
<dbReference type="PANTHER" id="PTHR33223">
    <property type="entry name" value="CCHC-TYPE DOMAIN-CONTAINING PROTEIN"/>
    <property type="match status" value="1"/>
</dbReference>
<dbReference type="KEGG" id="mcha:111025053"/>
<reference evidence="4" key="1">
    <citation type="submission" date="2025-08" db="UniProtKB">
        <authorList>
            <consortium name="RefSeq"/>
        </authorList>
    </citation>
    <scope>IDENTIFICATION</scope>
    <source>
        <strain evidence="4">OHB3-1</strain>
    </source>
</reference>
<gene>
    <name evidence="4" type="primary">LOC111025053</name>
</gene>
<dbReference type="AlphaFoldDB" id="A0A6J1DWK1"/>
<protein>
    <submittedName>
        <fullName evidence="4">Uncharacterized protein LOC111025053</fullName>
    </submittedName>
</protein>
<dbReference type="RefSeq" id="XP_022158598.1">
    <property type="nucleotide sequence ID" value="XM_022302906.1"/>
</dbReference>
<evidence type="ECO:0000256" key="1">
    <source>
        <dbReference type="SAM" id="MobiDB-lite"/>
    </source>
</evidence>
<organism evidence="3 4">
    <name type="scientific">Momordica charantia</name>
    <name type="common">Bitter gourd</name>
    <name type="synonym">Balsam pear</name>
    <dbReference type="NCBI Taxonomy" id="3673"/>
    <lineage>
        <taxon>Eukaryota</taxon>
        <taxon>Viridiplantae</taxon>
        <taxon>Streptophyta</taxon>
        <taxon>Embryophyta</taxon>
        <taxon>Tracheophyta</taxon>
        <taxon>Spermatophyta</taxon>
        <taxon>Magnoliopsida</taxon>
        <taxon>eudicotyledons</taxon>
        <taxon>Gunneridae</taxon>
        <taxon>Pentapetalae</taxon>
        <taxon>rosids</taxon>
        <taxon>fabids</taxon>
        <taxon>Cucurbitales</taxon>
        <taxon>Cucurbitaceae</taxon>
        <taxon>Momordiceae</taxon>
        <taxon>Momordica</taxon>
    </lineage>
</organism>
<evidence type="ECO:0000259" key="2">
    <source>
        <dbReference type="Pfam" id="PF03732"/>
    </source>
</evidence>
<feature type="compositionally biased region" description="Low complexity" evidence="1">
    <location>
        <begin position="352"/>
        <end position="365"/>
    </location>
</feature>
<dbReference type="Pfam" id="PF03732">
    <property type="entry name" value="Retrotrans_gag"/>
    <property type="match status" value="1"/>
</dbReference>
<dbReference type="Proteomes" id="UP000504603">
    <property type="component" value="Unplaced"/>
</dbReference>